<dbReference type="GO" id="GO:0000028">
    <property type="term" value="P:ribosomal small subunit assembly"/>
    <property type="evidence" value="ECO:0007669"/>
    <property type="project" value="TreeGrafter"/>
</dbReference>
<keyword evidence="4" id="KW-0812">Transmembrane</keyword>
<comment type="similarity">
    <text evidence="1">Belongs to the eukaryotic ribosomal protein eS19 family.</text>
</comment>
<name>A0AAE1YE61_9LAMI</name>
<evidence type="ECO:0000256" key="4">
    <source>
        <dbReference type="SAM" id="Phobius"/>
    </source>
</evidence>
<reference evidence="5" key="2">
    <citation type="journal article" date="2024" name="Plant">
        <title>Genomic evolution and insights into agronomic trait innovations of Sesamum species.</title>
        <authorList>
            <person name="Miao H."/>
            <person name="Wang L."/>
            <person name="Qu L."/>
            <person name="Liu H."/>
            <person name="Sun Y."/>
            <person name="Le M."/>
            <person name="Wang Q."/>
            <person name="Wei S."/>
            <person name="Zheng Y."/>
            <person name="Lin W."/>
            <person name="Duan Y."/>
            <person name="Cao H."/>
            <person name="Xiong S."/>
            <person name="Wang X."/>
            <person name="Wei L."/>
            <person name="Li C."/>
            <person name="Ma Q."/>
            <person name="Ju M."/>
            <person name="Zhao R."/>
            <person name="Li G."/>
            <person name="Mu C."/>
            <person name="Tian Q."/>
            <person name="Mei H."/>
            <person name="Zhang T."/>
            <person name="Gao T."/>
            <person name="Zhang H."/>
        </authorList>
    </citation>
    <scope>NUCLEOTIDE SEQUENCE</scope>
    <source>
        <strain evidence="5">3651</strain>
    </source>
</reference>
<evidence type="ECO:0000313" key="6">
    <source>
        <dbReference type="Proteomes" id="UP001293254"/>
    </source>
</evidence>
<evidence type="ECO:0000256" key="1">
    <source>
        <dbReference type="ARBA" id="ARBA00010014"/>
    </source>
</evidence>
<dbReference type="GO" id="GO:0003723">
    <property type="term" value="F:RNA binding"/>
    <property type="evidence" value="ECO:0007669"/>
    <property type="project" value="TreeGrafter"/>
</dbReference>
<dbReference type="EMBL" id="JACGWO010000004">
    <property type="protein sequence ID" value="KAK4428621.1"/>
    <property type="molecule type" value="Genomic_DNA"/>
</dbReference>
<dbReference type="PANTHER" id="PTHR11710:SF0">
    <property type="entry name" value="40S RIBOSOMAL PROTEIN S19"/>
    <property type="match status" value="1"/>
</dbReference>
<dbReference type="GO" id="GO:0022627">
    <property type="term" value="C:cytosolic small ribosomal subunit"/>
    <property type="evidence" value="ECO:0007669"/>
    <property type="project" value="TreeGrafter"/>
</dbReference>
<dbReference type="InterPro" id="IPR036390">
    <property type="entry name" value="WH_DNA-bd_sf"/>
</dbReference>
<accession>A0AAE1YE61</accession>
<dbReference type="AlphaFoldDB" id="A0AAE1YE61"/>
<evidence type="ECO:0000256" key="3">
    <source>
        <dbReference type="ARBA" id="ARBA00023274"/>
    </source>
</evidence>
<protein>
    <submittedName>
        <fullName evidence="5">40S ribosomal protein S19-3</fullName>
    </submittedName>
</protein>
<evidence type="ECO:0000256" key="2">
    <source>
        <dbReference type="ARBA" id="ARBA00022980"/>
    </source>
</evidence>
<keyword evidence="2 5" id="KW-0689">Ribosomal protein</keyword>
<dbReference type="GO" id="GO:0006412">
    <property type="term" value="P:translation"/>
    <property type="evidence" value="ECO:0007669"/>
    <property type="project" value="InterPro"/>
</dbReference>
<comment type="caution">
    <text evidence="5">The sequence shown here is derived from an EMBL/GenBank/DDBJ whole genome shotgun (WGS) entry which is preliminary data.</text>
</comment>
<gene>
    <name evidence="5" type="ORF">Salat_1161900</name>
</gene>
<proteinExistence type="inferred from homology"/>
<sequence length="194" mass="21189">MGYLTRQAVARSVCFDFSFGPPTFSWPLQCSGPSTLLVFTLGSLPDNGSCGVEALGKSAVVMKGQRVCGFLVNVLCSVVSLGVYLGSRMTRGEKISSAMATARTVKDFFPHEFMKAYAAHLKRSGKMELPEWTDIVKTGVLKELAPYDPDWYYISAASMATKIYLRGGLGVGALRRIYEAVGLLLVTFFDNCRI</sequence>
<dbReference type="SUPFAM" id="SSF46785">
    <property type="entry name" value="Winged helix' DNA-binding domain"/>
    <property type="match status" value="1"/>
</dbReference>
<dbReference type="Proteomes" id="UP001293254">
    <property type="component" value="Unassembled WGS sequence"/>
</dbReference>
<keyword evidence="3" id="KW-0687">Ribonucleoprotein</keyword>
<dbReference type="Pfam" id="PF01090">
    <property type="entry name" value="Ribosomal_S19e"/>
    <property type="match status" value="1"/>
</dbReference>
<dbReference type="FunFam" id="1.10.10.10:FF:000118">
    <property type="entry name" value="40S ribosomal protein S19"/>
    <property type="match status" value="1"/>
</dbReference>
<dbReference type="Gene3D" id="1.10.10.10">
    <property type="entry name" value="Winged helix-like DNA-binding domain superfamily/Winged helix DNA-binding domain"/>
    <property type="match status" value="1"/>
</dbReference>
<keyword evidence="4" id="KW-1133">Transmembrane helix</keyword>
<dbReference type="PANTHER" id="PTHR11710">
    <property type="entry name" value="40S RIBOSOMAL PROTEIN S19"/>
    <property type="match status" value="1"/>
</dbReference>
<organism evidence="5 6">
    <name type="scientific">Sesamum alatum</name>
    <dbReference type="NCBI Taxonomy" id="300844"/>
    <lineage>
        <taxon>Eukaryota</taxon>
        <taxon>Viridiplantae</taxon>
        <taxon>Streptophyta</taxon>
        <taxon>Embryophyta</taxon>
        <taxon>Tracheophyta</taxon>
        <taxon>Spermatophyta</taxon>
        <taxon>Magnoliopsida</taxon>
        <taxon>eudicotyledons</taxon>
        <taxon>Gunneridae</taxon>
        <taxon>Pentapetalae</taxon>
        <taxon>asterids</taxon>
        <taxon>lamiids</taxon>
        <taxon>Lamiales</taxon>
        <taxon>Pedaliaceae</taxon>
        <taxon>Sesamum</taxon>
    </lineage>
</organism>
<feature type="transmembrane region" description="Helical" evidence="4">
    <location>
        <begin position="67"/>
        <end position="86"/>
    </location>
</feature>
<keyword evidence="6" id="KW-1185">Reference proteome</keyword>
<evidence type="ECO:0000313" key="5">
    <source>
        <dbReference type="EMBL" id="KAK4428621.1"/>
    </source>
</evidence>
<dbReference type="GO" id="GO:0003735">
    <property type="term" value="F:structural constituent of ribosome"/>
    <property type="evidence" value="ECO:0007669"/>
    <property type="project" value="InterPro"/>
</dbReference>
<dbReference type="InterPro" id="IPR036388">
    <property type="entry name" value="WH-like_DNA-bd_sf"/>
</dbReference>
<dbReference type="InterPro" id="IPR001266">
    <property type="entry name" value="Ribosomal_eS19"/>
</dbReference>
<dbReference type="SMART" id="SM01413">
    <property type="entry name" value="Ribosomal_S19e"/>
    <property type="match status" value="1"/>
</dbReference>
<keyword evidence="4" id="KW-0472">Membrane</keyword>
<reference evidence="5" key="1">
    <citation type="submission" date="2020-06" db="EMBL/GenBank/DDBJ databases">
        <authorList>
            <person name="Li T."/>
            <person name="Hu X."/>
            <person name="Zhang T."/>
            <person name="Song X."/>
            <person name="Zhang H."/>
            <person name="Dai N."/>
            <person name="Sheng W."/>
            <person name="Hou X."/>
            <person name="Wei L."/>
        </authorList>
    </citation>
    <scope>NUCLEOTIDE SEQUENCE</scope>
    <source>
        <strain evidence="5">3651</strain>
        <tissue evidence="5">Leaf</tissue>
    </source>
</reference>